<evidence type="ECO:0000256" key="4">
    <source>
        <dbReference type="ARBA" id="ARBA00022692"/>
    </source>
</evidence>
<comment type="caution">
    <text evidence="12">The sequence shown here is derived from an EMBL/GenBank/DDBJ whole genome shotgun (WGS) entry which is preliminary data.</text>
</comment>
<feature type="region of interest" description="Disordered" evidence="9">
    <location>
        <begin position="185"/>
        <end position="215"/>
    </location>
</feature>
<dbReference type="SUPFAM" id="SSF58038">
    <property type="entry name" value="SNARE fusion complex"/>
    <property type="match status" value="1"/>
</dbReference>
<feature type="transmembrane region" description="Helical" evidence="10">
    <location>
        <begin position="314"/>
        <end position="333"/>
    </location>
</feature>
<evidence type="ECO:0000256" key="8">
    <source>
        <dbReference type="ARBA" id="ARBA00023136"/>
    </source>
</evidence>
<dbReference type="PANTHER" id="PTHR15959">
    <property type="entry name" value="SYNTAXIN-18"/>
    <property type="match status" value="1"/>
</dbReference>
<feature type="domain" description="SNARE-complex protein Syntaxin-18 N-terminal" evidence="11">
    <location>
        <begin position="4"/>
        <end position="79"/>
    </location>
</feature>
<dbReference type="EMBL" id="JAKWFO010000005">
    <property type="protein sequence ID" value="KAI9636955.1"/>
    <property type="molecule type" value="Genomic_DNA"/>
</dbReference>
<dbReference type="GO" id="GO:0015031">
    <property type="term" value="P:protein transport"/>
    <property type="evidence" value="ECO:0007669"/>
    <property type="project" value="UniProtKB-KW"/>
</dbReference>
<keyword evidence="6 10" id="KW-1133">Transmembrane helix</keyword>
<comment type="subcellular location">
    <subcellularLocation>
        <location evidence="1">Membrane</location>
        <topology evidence="1">Single-pass type IV membrane protein</topology>
    </subcellularLocation>
</comment>
<feature type="region of interest" description="Disordered" evidence="9">
    <location>
        <begin position="1"/>
        <end position="38"/>
    </location>
</feature>
<dbReference type="GO" id="GO:0006890">
    <property type="term" value="P:retrograde vesicle-mediated transport, Golgi to endoplasmic reticulum"/>
    <property type="evidence" value="ECO:0007669"/>
    <property type="project" value="TreeGrafter"/>
</dbReference>
<dbReference type="GO" id="GO:0005783">
    <property type="term" value="C:endoplasmic reticulum"/>
    <property type="evidence" value="ECO:0007669"/>
    <property type="project" value="TreeGrafter"/>
</dbReference>
<keyword evidence="3" id="KW-0813">Transport</keyword>
<evidence type="ECO:0000256" key="9">
    <source>
        <dbReference type="SAM" id="MobiDB-lite"/>
    </source>
</evidence>
<dbReference type="GO" id="GO:0031201">
    <property type="term" value="C:SNARE complex"/>
    <property type="evidence" value="ECO:0007669"/>
    <property type="project" value="TreeGrafter"/>
</dbReference>
<dbReference type="Proteomes" id="UP001164286">
    <property type="component" value="Unassembled WGS sequence"/>
</dbReference>
<gene>
    <name evidence="12" type="ORF">MKK02DRAFT_45662</name>
</gene>
<evidence type="ECO:0000259" key="11">
    <source>
        <dbReference type="Pfam" id="PF10496"/>
    </source>
</evidence>
<keyword evidence="8 10" id="KW-0472">Membrane</keyword>
<keyword evidence="7" id="KW-0175">Coiled coil</keyword>
<feature type="compositionally biased region" description="Basic and acidic residues" evidence="9">
    <location>
        <begin position="190"/>
        <end position="212"/>
    </location>
</feature>
<dbReference type="AlphaFoldDB" id="A0AA38H9S4"/>
<proteinExistence type="inferred from homology"/>
<evidence type="ECO:0000256" key="10">
    <source>
        <dbReference type="SAM" id="Phobius"/>
    </source>
</evidence>
<evidence type="ECO:0000256" key="5">
    <source>
        <dbReference type="ARBA" id="ARBA00022927"/>
    </source>
</evidence>
<dbReference type="PANTHER" id="PTHR15959:SF0">
    <property type="entry name" value="SYNTAXIN-18"/>
    <property type="match status" value="1"/>
</dbReference>
<dbReference type="GeneID" id="77732744"/>
<dbReference type="RefSeq" id="XP_052946732.1">
    <property type="nucleotide sequence ID" value="XM_053093539.1"/>
</dbReference>
<sequence length="334" mass="37550">MTYTDQTSAFRSLVAGPSNPSSRASSRNASRSRARKPSYDPEFLNEAYRIYQHLDALSKHLQAIRKPYLSITEPPISRRRRAPETATEGDDWAQWDGAKYLSDRDREEIDQRGKMILRRCRERVGILEDGERARQKEVAPPPSTLFTFLPSLAPKPASTADAVVTAHRSAVILTLSTMLSRNTATLSDLQEERSKRRAERGRTLGEGAEREAQQPMSLPQVATDLDLSPEQVQAFESENNALMTHLESTLSSVLKAERSLLEVSELQTQLVQQLVQQTEMVDLLYEQAVGSVGEMRGAEQQLKKAKERGGEARFFLLVFLIGASLALLFLDWYK</sequence>
<evidence type="ECO:0000256" key="3">
    <source>
        <dbReference type="ARBA" id="ARBA00022448"/>
    </source>
</evidence>
<evidence type="ECO:0000313" key="13">
    <source>
        <dbReference type="Proteomes" id="UP001164286"/>
    </source>
</evidence>
<accession>A0AA38H9S4</accession>
<evidence type="ECO:0000313" key="12">
    <source>
        <dbReference type="EMBL" id="KAI9636955.1"/>
    </source>
</evidence>
<evidence type="ECO:0000256" key="6">
    <source>
        <dbReference type="ARBA" id="ARBA00022989"/>
    </source>
</evidence>
<comment type="similarity">
    <text evidence="2">Belongs to the syntaxin family.</text>
</comment>
<dbReference type="Pfam" id="PF10496">
    <property type="entry name" value="Syntaxin-18_N"/>
    <property type="match status" value="1"/>
</dbReference>
<dbReference type="Gene3D" id="1.20.5.110">
    <property type="match status" value="1"/>
</dbReference>
<organism evidence="12 13">
    <name type="scientific">Dioszegia hungarica</name>
    <dbReference type="NCBI Taxonomy" id="4972"/>
    <lineage>
        <taxon>Eukaryota</taxon>
        <taxon>Fungi</taxon>
        <taxon>Dikarya</taxon>
        <taxon>Basidiomycota</taxon>
        <taxon>Agaricomycotina</taxon>
        <taxon>Tremellomycetes</taxon>
        <taxon>Tremellales</taxon>
        <taxon>Bulleribasidiaceae</taxon>
        <taxon>Dioszegia</taxon>
    </lineage>
</organism>
<feature type="compositionally biased region" description="Low complexity" evidence="9">
    <location>
        <begin position="17"/>
        <end position="29"/>
    </location>
</feature>
<reference evidence="12" key="1">
    <citation type="journal article" date="2022" name="G3 (Bethesda)">
        <title>High quality genome of the basidiomycete yeast Dioszegia hungarica PDD-24b-2 isolated from cloud water.</title>
        <authorList>
            <person name="Jarrige D."/>
            <person name="Haridas S."/>
            <person name="Bleykasten-Grosshans C."/>
            <person name="Joly M."/>
            <person name="Nadalig T."/>
            <person name="Sancelme M."/>
            <person name="Vuilleumier S."/>
            <person name="Grigoriev I.V."/>
            <person name="Amato P."/>
            <person name="Bringel F."/>
        </authorList>
    </citation>
    <scope>NUCLEOTIDE SEQUENCE</scope>
    <source>
        <strain evidence="12">PDD-24b-2</strain>
    </source>
</reference>
<keyword evidence="5" id="KW-0653">Protein transport</keyword>
<keyword evidence="13" id="KW-1185">Reference proteome</keyword>
<evidence type="ECO:0000256" key="7">
    <source>
        <dbReference type="ARBA" id="ARBA00023054"/>
    </source>
</evidence>
<dbReference type="InterPro" id="IPR019529">
    <property type="entry name" value="Syntaxin-18_N"/>
</dbReference>
<keyword evidence="4 10" id="KW-0812">Transmembrane</keyword>
<evidence type="ECO:0000256" key="1">
    <source>
        <dbReference type="ARBA" id="ARBA00004211"/>
    </source>
</evidence>
<evidence type="ECO:0000256" key="2">
    <source>
        <dbReference type="ARBA" id="ARBA00009063"/>
    </source>
</evidence>
<name>A0AA38H9S4_9TREE</name>
<protein>
    <recommendedName>
        <fullName evidence="11">SNARE-complex protein Syntaxin-18 N-terminal domain-containing protein</fullName>
    </recommendedName>
</protein>
<feature type="compositionally biased region" description="Polar residues" evidence="9">
    <location>
        <begin position="1"/>
        <end position="10"/>
    </location>
</feature>
<dbReference type="FunFam" id="1.20.5.110:FF:000069">
    <property type="entry name" value="Related to syntaxin 18"/>
    <property type="match status" value="1"/>
</dbReference>